<protein>
    <submittedName>
        <fullName evidence="8">Uncharacterized protein</fullName>
    </submittedName>
</protein>
<evidence type="ECO:0000256" key="1">
    <source>
        <dbReference type="ARBA" id="ARBA00022737"/>
    </source>
</evidence>
<dbReference type="SMART" id="SM00219">
    <property type="entry name" value="TyrKc"/>
    <property type="match status" value="1"/>
</dbReference>
<evidence type="ECO:0000313" key="7">
    <source>
        <dbReference type="Proteomes" id="UP000887566"/>
    </source>
</evidence>
<dbReference type="PRINTS" id="PR00109">
    <property type="entry name" value="TYRKINASE"/>
</dbReference>
<dbReference type="InterPro" id="IPR035914">
    <property type="entry name" value="Sperma_CUB_dom_sf"/>
</dbReference>
<dbReference type="InterPro" id="IPR000859">
    <property type="entry name" value="CUB_dom"/>
</dbReference>
<dbReference type="PROSITE" id="PS00109">
    <property type="entry name" value="PROTEIN_KINASE_TYR"/>
    <property type="match status" value="1"/>
</dbReference>
<dbReference type="Pfam" id="PF00431">
    <property type="entry name" value="CUB"/>
    <property type="match status" value="4"/>
</dbReference>
<keyword evidence="2" id="KW-1015">Disulfide bond</keyword>
<dbReference type="InterPro" id="IPR011009">
    <property type="entry name" value="Kinase-like_dom_sf"/>
</dbReference>
<keyword evidence="4" id="KW-1133">Transmembrane helix</keyword>
<dbReference type="SUPFAM" id="SSF56112">
    <property type="entry name" value="Protein kinase-like (PK-like)"/>
    <property type="match status" value="1"/>
</dbReference>
<dbReference type="InterPro" id="IPR008266">
    <property type="entry name" value="Tyr_kinase_AS"/>
</dbReference>
<evidence type="ECO:0000256" key="2">
    <source>
        <dbReference type="ARBA" id="ARBA00023157"/>
    </source>
</evidence>
<dbReference type="PANTHER" id="PTHR24251">
    <property type="entry name" value="OVOCHYMASE-RELATED"/>
    <property type="match status" value="1"/>
</dbReference>
<dbReference type="InterPro" id="IPR020635">
    <property type="entry name" value="Tyr_kinase_cat_dom"/>
</dbReference>
<keyword evidence="1" id="KW-0677">Repeat</keyword>
<name>A0A914V254_9BILA</name>
<dbReference type="SUPFAM" id="SSF49854">
    <property type="entry name" value="Spermadhesin, CUB domain"/>
    <property type="match status" value="4"/>
</dbReference>
<evidence type="ECO:0000259" key="6">
    <source>
        <dbReference type="PROSITE" id="PS50011"/>
    </source>
</evidence>
<dbReference type="CDD" id="cd00041">
    <property type="entry name" value="CUB"/>
    <property type="match status" value="4"/>
</dbReference>
<dbReference type="Proteomes" id="UP000887566">
    <property type="component" value="Unplaced"/>
</dbReference>
<dbReference type="InterPro" id="IPR001245">
    <property type="entry name" value="Ser-Thr/Tyr_kinase_cat_dom"/>
</dbReference>
<dbReference type="PROSITE" id="PS50011">
    <property type="entry name" value="PROTEIN_KINASE_DOM"/>
    <property type="match status" value="1"/>
</dbReference>
<evidence type="ECO:0000313" key="8">
    <source>
        <dbReference type="WBParaSite" id="PSAMB.scaffold139size75457.g2452.t1"/>
    </source>
</evidence>
<dbReference type="SMART" id="SM00042">
    <property type="entry name" value="CUB"/>
    <property type="match status" value="4"/>
</dbReference>
<feature type="domain" description="CUB" evidence="5">
    <location>
        <begin position="522"/>
        <end position="634"/>
    </location>
</feature>
<keyword evidence="4" id="KW-0472">Membrane</keyword>
<keyword evidence="7" id="KW-1185">Reference proteome</keyword>
<dbReference type="Pfam" id="PF07714">
    <property type="entry name" value="PK_Tyr_Ser-Thr"/>
    <property type="match status" value="1"/>
</dbReference>
<dbReference type="WBParaSite" id="PSAMB.scaffold139size75457.g2452.t1">
    <property type="protein sequence ID" value="PSAMB.scaffold139size75457.g2452.t1"/>
    <property type="gene ID" value="PSAMB.scaffold139size75457.g2452"/>
</dbReference>
<organism evidence="7 8">
    <name type="scientific">Plectus sambesii</name>
    <dbReference type="NCBI Taxonomy" id="2011161"/>
    <lineage>
        <taxon>Eukaryota</taxon>
        <taxon>Metazoa</taxon>
        <taxon>Ecdysozoa</taxon>
        <taxon>Nematoda</taxon>
        <taxon>Chromadorea</taxon>
        <taxon>Plectida</taxon>
        <taxon>Plectina</taxon>
        <taxon>Plectoidea</taxon>
        <taxon>Plectidae</taxon>
        <taxon>Plectus</taxon>
    </lineage>
</organism>
<reference evidence="8" key="1">
    <citation type="submission" date="2022-11" db="UniProtKB">
        <authorList>
            <consortium name="WormBaseParasite"/>
        </authorList>
    </citation>
    <scope>IDENTIFICATION</scope>
</reference>
<evidence type="ECO:0000259" key="5">
    <source>
        <dbReference type="PROSITE" id="PS01180"/>
    </source>
</evidence>
<dbReference type="GO" id="GO:0005524">
    <property type="term" value="F:ATP binding"/>
    <property type="evidence" value="ECO:0007669"/>
    <property type="project" value="InterPro"/>
</dbReference>
<accession>A0A914V254</accession>
<dbReference type="AlphaFoldDB" id="A0A914V254"/>
<dbReference type="Gene3D" id="2.60.120.290">
    <property type="entry name" value="Spermadhesin, CUB domain"/>
    <property type="match status" value="4"/>
</dbReference>
<comment type="caution">
    <text evidence="3">Lacks conserved residue(s) required for the propagation of feature annotation.</text>
</comment>
<evidence type="ECO:0000256" key="3">
    <source>
        <dbReference type="PROSITE-ProRule" id="PRU00059"/>
    </source>
</evidence>
<keyword evidence="4" id="KW-0812">Transmembrane</keyword>
<sequence length="993" mass="110374">MKNFVDEIERSSWKEQPTLYKAKLEENWADLYEQRRLAKILTTSNLLCFAYQIANGMEFVHSKEVMHRDLALRNILLTSDYVVKIGDFGLSRRTIGGEYQISQNRPLPYKWTAPEALSDMNVPIESDLYTFGILLWELFTLGGVPFEQLHYRDEVITFVVSEGKVMDRPPFAPIEIYEFMKSLWNIEPKLRPSLKECKRHVMEQLQRACSPLAFRFGFADGYEKPVRKMPKHEASAKKVQTEALTNCAAARNEYCATPKLSRAFTAINEHTSNNGDGTKSIELSPLIPSKTFCPRKDNLSSSPPLSEDNDKLLLPMAKEQPNRTYKNYRRNIILISVGVIFTFAAILIIIILSKKKSPSGTERAERITQNRSFSEISTATLPNVNRTLLTTPPPAPPPSPRVCLQSQYSGEHGVLLSPGFSTNQNYGSNLSCTYHVTVKTNYTVLLTVNSFITELNNDKLYIYDGSSTAPPLLAEWSGTVAAGTQMQSTGSTIMANFITDSTMIDIGFSITYSKLQRSPSVCLQSQYSGEHGVLLSPGFSTNQNYGSNLSCTYHVTVKTNYTVLLTVNSFITELNKDKLYIYDGSSTASPLLAEWSGTVAAGTQMQSTGSTIMANFITDSTMIDIGFSITYSKLQRSPSVCLQSQYSGEHGVLLSPGFSTNQNYGSNLSCTYHVTVKTNYTVLLTVNSFITELNKDKLYIYDGSSTASPLLAEWSGTVAAGTQVQSTGSTIMANFITDSTMIDIGFSITYSKLQRSPSVCLQSQYSGEHGVLLSPGFSTNQNYGSNLSCTYHVTVPAGYMVQLKVDSFITELNYDKLYIYDGPNTASPLLADEPYQAQHTSSGGCLWIGEAPFCSKDCPGDYDFIRDHSGRCHHGWFADDCIPDPSFGKSCSTILGPTFKKRFCCKSDPRDCTWSGRWMDTNNAYMHCEYDYTKGRCGSLTCSADHQSRFSTSLIGGTNCDQLQMRGYSGKAICGYIIWSDGTRWYKTKLAGK</sequence>
<feature type="domain" description="CUB" evidence="5">
    <location>
        <begin position="403"/>
        <end position="515"/>
    </location>
</feature>
<feature type="transmembrane region" description="Helical" evidence="4">
    <location>
        <begin position="332"/>
        <end position="352"/>
    </location>
</feature>
<evidence type="ECO:0000256" key="4">
    <source>
        <dbReference type="SAM" id="Phobius"/>
    </source>
</evidence>
<dbReference type="InterPro" id="IPR000719">
    <property type="entry name" value="Prot_kinase_dom"/>
</dbReference>
<dbReference type="GO" id="GO:0004713">
    <property type="term" value="F:protein tyrosine kinase activity"/>
    <property type="evidence" value="ECO:0007669"/>
    <property type="project" value="InterPro"/>
</dbReference>
<feature type="domain" description="Protein kinase" evidence="6">
    <location>
        <begin position="1"/>
        <end position="203"/>
    </location>
</feature>
<proteinExistence type="predicted"/>
<dbReference type="Gene3D" id="1.10.510.10">
    <property type="entry name" value="Transferase(Phosphotransferase) domain 1"/>
    <property type="match status" value="1"/>
</dbReference>
<dbReference type="PROSITE" id="PS01180">
    <property type="entry name" value="CUB"/>
    <property type="match status" value="3"/>
</dbReference>
<feature type="domain" description="CUB" evidence="5">
    <location>
        <begin position="641"/>
        <end position="753"/>
    </location>
</feature>